<feature type="compositionally biased region" description="Pro residues" evidence="4">
    <location>
        <begin position="56"/>
        <end position="72"/>
    </location>
</feature>
<accession>A0AB34K8D8</accession>
<keyword evidence="2" id="KW-0413">Isomerase</keyword>
<dbReference type="SMART" id="SM00363">
    <property type="entry name" value="S4"/>
    <property type="match status" value="1"/>
</dbReference>
<evidence type="ECO:0000256" key="3">
    <source>
        <dbReference type="PROSITE-ProRule" id="PRU00182"/>
    </source>
</evidence>
<dbReference type="Gene3D" id="3.30.70.1560">
    <property type="entry name" value="Alpha-L RNA-binding motif"/>
    <property type="match status" value="1"/>
</dbReference>
<organism evidence="6 7">
    <name type="scientific">Prymnesium parvum</name>
    <name type="common">Toxic golden alga</name>
    <dbReference type="NCBI Taxonomy" id="97485"/>
    <lineage>
        <taxon>Eukaryota</taxon>
        <taxon>Haptista</taxon>
        <taxon>Haptophyta</taxon>
        <taxon>Prymnesiophyceae</taxon>
        <taxon>Prymnesiales</taxon>
        <taxon>Prymnesiaceae</taxon>
        <taxon>Prymnesium</taxon>
    </lineage>
</organism>
<proteinExistence type="inferred from homology"/>
<dbReference type="Gene3D" id="3.10.290.10">
    <property type="entry name" value="RNA-binding S4 domain"/>
    <property type="match status" value="1"/>
</dbReference>
<comment type="caution">
    <text evidence="6">The sequence shown here is derived from an EMBL/GenBank/DDBJ whole genome shotgun (WGS) entry which is preliminary data.</text>
</comment>
<dbReference type="GO" id="GO:0001522">
    <property type="term" value="P:pseudouridine synthesis"/>
    <property type="evidence" value="ECO:0007669"/>
    <property type="project" value="InterPro"/>
</dbReference>
<keyword evidence="7" id="KW-1185">Reference proteome</keyword>
<dbReference type="EMBL" id="JBGBPQ010000001">
    <property type="protein sequence ID" value="KAL1529126.1"/>
    <property type="molecule type" value="Genomic_DNA"/>
</dbReference>
<dbReference type="GO" id="GO:0006364">
    <property type="term" value="P:rRNA processing"/>
    <property type="evidence" value="ECO:0007669"/>
    <property type="project" value="UniProtKB-ARBA"/>
</dbReference>
<dbReference type="GO" id="GO:0009982">
    <property type="term" value="F:pseudouridine synthase activity"/>
    <property type="evidence" value="ECO:0007669"/>
    <property type="project" value="InterPro"/>
</dbReference>
<feature type="domain" description="RNA-binding S4" evidence="5">
    <location>
        <begin position="78"/>
        <end position="136"/>
    </location>
</feature>
<dbReference type="PANTHER" id="PTHR47683">
    <property type="entry name" value="PSEUDOURIDINE SYNTHASE FAMILY PROTEIN-RELATED"/>
    <property type="match status" value="1"/>
</dbReference>
<dbReference type="PROSITE" id="PS50889">
    <property type="entry name" value="S4"/>
    <property type="match status" value="1"/>
</dbReference>
<comment type="similarity">
    <text evidence="1">Belongs to the pseudouridine synthase RsuA family.</text>
</comment>
<dbReference type="SUPFAM" id="SSF55174">
    <property type="entry name" value="Alpha-L RNA-binding motif"/>
    <property type="match status" value="1"/>
</dbReference>
<dbReference type="InterPro" id="IPR006145">
    <property type="entry name" value="PsdUridine_synth_RsuA/RluA"/>
</dbReference>
<dbReference type="InterPro" id="IPR042092">
    <property type="entry name" value="PsdUridine_s_RsuA/RluB/E/F_cat"/>
</dbReference>
<evidence type="ECO:0000256" key="2">
    <source>
        <dbReference type="ARBA" id="ARBA00023235"/>
    </source>
</evidence>
<dbReference type="Gene3D" id="3.30.70.580">
    <property type="entry name" value="Pseudouridine synthase I, catalytic domain, N-terminal subdomain"/>
    <property type="match status" value="1"/>
</dbReference>
<name>A0AB34K8D8_PRYPA</name>
<dbReference type="SUPFAM" id="SSF55120">
    <property type="entry name" value="Pseudouridine synthase"/>
    <property type="match status" value="1"/>
</dbReference>
<evidence type="ECO:0000313" key="6">
    <source>
        <dbReference type="EMBL" id="KAL1529126.1"/>
    </source>
</evidence>
<dbReference type="Pfam" id="PF00849">
    <property type="entry name" value="PseudoU_synth_2"/>
    <property type="match status" value="1"/>
</dbReference>
<dbReference type="InterPro" id="IPR018496">
    <property type="entry name" value="PsdUridine_synth_RsuA/RluB_CS"/>
</dbReference>
<protein>
    <recommendedName>
        <fullName evidence="5">RNA-binding S4 domain-containing protein</fullName>
    </recommendedName>
</protein>
<evidence type="ECO:0000256" key="4">
    <source>
        <dbReference type="SAM" id="MobiDB-lite"/>
    </source>
</evidence>
<dbReference type="InterPro" id="IPR000748">
    <property type="entry name" value="PsdUridine_synth_RsuA/RluB/E/F"/>
</dbReference>
<dbReference type="PANTHER" id="PTHR47683:SF2">
    <property type="entry name" value="RNA-BINDING S4 DOMAIN-CONTAINING PROTEIN"/>
    <property type="match status" value="1"/>
</dbReference>
<feature type="region of interest" description="Disordered" evidence="4">
    <location>
        <begin position="53"/>
        <end position="76"/>
    </location>
</feature>
<dbReference type="InterPro" id="IPR020103">
    <property type="entry name" value="PsdUridine_synth_cat_dom_sf"/>
</dbReference>
<reference evidence="6 7" key="1">
    <citation type="journal article" date="2024" name="Science">
        <title>Giant polyketide synthase enzymes in the biosynthesis of giant marine polyether toxins.</title>
        <authorList>
            <person name="Fallon T.R."/>
            <person name="Shende V.V."/>
            <person name="Wierzbicki I.H."/>
            <person name="Pendleton A.L."/>
            <person name="Watervoot N.F."/>
            <person name="Auber R.P."/>
            <person name="Gonzalez D.J."/>
            <person name="Wisecaver J.H."/>
            <person name="Moore B.S."/>
        </authorList>
    </citation>
    <scope>NUCLEOTIDE SEQUENCE [LARGE SCALE GENOMIC DNA]</scope>
    <source>
        <strain evidence="6 7">12B1</strain>
    </source>
</reference>
<dbReference type="AlphaFoldDB" id="A0AB34K8D8"/>
<dbReference type="InterPro" id="IPR036986">
    <property type="entry name" value="S4_RNA-bd_sf"/>
</dbReference>
<gene>
    <name evidence="6" type="ORF">AB1Y20_000086</name>
</gene>
<dbReference type="GO" id="GO:0003723">
    <property type="term" value="F:RNA binding"/>
    <property type="evidence" value="ECO:0007669"/>
    <property type="project" value="UniProtKB-KW"/>
</dbReference>
<evidence type="ECO:0000313" key="7">
    <source>
        <dbReference type="Proteomes" id="UP001515480"/>
    </source>
</evidence>
<dbReference type="CDD" id="cd00165">
    <property type="entry name" value="S4"/>
    <property type="match status" value="1"/>
</dbReference>
<evidence type="ECO:0000259" key="5">
    <source>
        <dbReference type="SMART" id="SM00363"/>
    </source>
</evidence>
<dbReference type="InterPro" id="IPR050343">
    <property type="entry name" value="RsuA_PseudoU_synthase"/>
</dbReference>
<keyword evidence="3" id="KW-0694">RNA-binding</keyword>
<dbReference type="InterPro" id="IPR020094">
    <property type="entry name" value="TruA/RsuA/RluB/E/F_N"/>
</dbReference>
<sequence>MFAALLRRGGRALPALAVKLPPPALTCHTMLAKHAILCLALLPPPPAVSLHTSPPLALPPPAPRRAPPPRLAEPPRGIRVNKALRATHSRRAADQLVAAGRVCINGLPAPPGARLCPGDTVTLDGAHVAWERLNGEPAAAPFVYLKMWKPRGVICTTDARKHGNVIAALGTLPGVRDRIFPVGRLDVDSSGLLLLTSDGSIVNALLRASERKSKEYVVTTSPRATDRQLQRMARGVVLTTLAQRDGKAKARTARTRPCVVERIETGYDPARLRFVLQEGRNRQIRRMCEACGLSVLKLHRVGFAGITLQGCRRPGDWAFLTDEEVAICRRAAEAAAADRDDAGEESDEWRE</sequence>
<dbReference type="Pfam" id="PF01479">
    <property type="entry name" value="S4"/>
    <property type="match status" value="1"/>
</dbReference>
<dbReference type="NCBIfam" id="TIGR00093">
    <property type="entry name" value="pseudouridine synthase"/>
    <property type="match status" value="1"/>
</dbReference>
<dbReference type="Proteomes" id="UP001515480">
    <property type="component" value="Unassembled WGS sequence"/>
</dbReference>
<evidence type="ECO:0000256" key="1">
    <source>
        <dbReference type="ARBA" id="ARBA00008348"/>
    </source>
</evidence>
<dbReference type="PROSITE" id="PS01149">
    <property type="entry name" value="PSI_RSU"/>
    <property type="match status" value="1"/>
</dbReference>
<dbReference type="InterPro" id="IPR002942">
    <property type="entry name" value="S4_RNA-bd"/>
</dbReference>